<protein>
    <submittedName>
        <fullName evidence="3">Uncharacterized protein</fullName>
    </submittedName>
</protein>
<accession>A0A8S9HTN9</accession>
<reference evidence="3" key="1">
    <citation type="submission" date="2019-12" db="EMBL/GenBank/DDBJ databases">
        <title>Genome sequencing and annotation of Brassica cretica.</title>
        <authorList>
            <person name="Studholme D.J."/>
            <person name="Sarris P.F."/>
        </authorList>
    </citation>
    <scope>NUCLEOTIDE SEQUENCE</scope>
    <source>
        <strain evidence="3">PFS-102/07</strain>
        <tissue evidence="3">Leaf</tissue>
    </source>
</reference>
<name>A0A8S9HTN9_BRACR</name>
<proteinExistence type="predicted"/>
<feature type="transmembrane region" description="Helical" evidence="2">
    <location>
        <begin position="88"/>
        <end position="105"/>
    </location>
</feature>
<keyword evidence="2" id="KW-0472">Membrane</keyword>
<evidence type="ECO:0000256" key="2">
    <source>
        <dbReference type="SAM" id="Phobius"/>
    </source>
</evidence>
<comment type="caution">
    <text evidence="3">The sequence shown here is derived from an EMBL/GenBank/DDBJ whole genome shotgun (WGS) entry which is preliminary data.</text>
</comment>
<keyword evidence="2" id="KW-0812">Transmembrane</keyword>
<evidence type="ECO:0000313" key="3">
    <source>
        <dbReference type="EMBL" id="KAF2560770.1"/>
    </source>
</evidence>
<sequence length="106" mass="11968">MEESRLGREIDRIEGRVMMVTGSGGSEGHAEKAPRTNLNETYSMADSATDTTAKEQTKVVKHRRGDEKTKKFVDRREAKPTTAVKMKTLIFVLSSIFFHLSFFLSL</sequence>
<dbReference type="EMBL" id="QGKY02001250">
    <property type="protein sequence ID" value="KAF2560770.1"/>
    <property type="molecule type" value="Genomic_DNA"/>
</dbReference>
<keyword evidence="2" id="KW-1133">Transmembrane helix</keyword>
<dbReference type="AlphaFoldDB" id="A0A8S9HTN9"/>
<feature type="region of interest" description="Disordered" evidence="1">
    <location>
        <begin position="46"/>
        <end position="74"/>
    </location>
</feature>
<gene>
    <name evidence="3" type="ORF">F2Q70_00015776</name>
</gene>
<organism evidence="3">
    <name type="scientific">Brassica cretica</name>
    <name type="common">Mustard</name>
    <dbReference type="NCBI Taxonomy" id="69181"/>
    <lineage>
        <taxon>Eukaryota</taxon>
        <taxon>Viridiplantae</taxon>
        <taxon>Streptophyta</taxon>
        <taxon>Embryophyta</taxon>
        <taxon>Tracheophyta</taxon>
        <taxon>Spermatophyta</taxon>
        <taxon>Magnoliopsida</taxon>
        <taxon>eudicotyledons</taxon>
        <taxon>Gunneridae</taxon>
        <taxon>Pentapetalae</taxon>
        <taxon>rosids</taxon>
        <taxon>malvids</taxon>
        <taxon>Brassicales</taxon>
        <taxon>Brassicaceae</taxon>
        <taxon>Brassiceae</taxon>
        <taxon>Brassica</taxon>
    </lineage>
</organism>
<feature type="compositionally biased region" description="Basic and acidic residues" evidence="1">
    <location>
        <begin position="52"/>
        <end position="74"/>
    </location>
</feature>
<evidence type="ECO:0000256" key="1">
    <source>
        <dbReference type="SAM" id="MobiDB-lite"/>
    </source>
</evidence>